<evidence type="ECO:0000256" key="7">
    <source>
        <dbReference type="ARBA" id="ARBA00023265"/>
    </source>
</evidence>
<reference evidence="11 12" key="1">
    <citation type="submission" date="2019-01" db="EMBL/GenBank/DDBJ databases">
        <title>Sequencing of cultivated peanut Arachis hypogaea provides insights into genome evolution and oil improvement.</title>
        <authorList>
            <person name="Chen X."/>
        </authorList>
    </citation>
    <scope>NUCLEOTIDE SEQUENCE [LARGE SCALE GENOMIC DNA]</scope>
    <source>
        <strain evidence="12">cv. Fuhuasheng</strain>
        <tissue evidence="11">Leaves</tissue>
    </source>
</reference>
<keyword evidence="4 8" id="KW-0611">Plant defense</keyword>
<evidence type="ECO:0000256" key="9">
    <source>
        <dbReference type="SAM" id="MobiDB-lite"/>
    </source>
</evidence>
<dbReference type="Gramene" id="arahy.Tifrunner.gnm2.ann2.Ah13g209300.1">
    <property type="protein sequence ID" value="arahy.Tifrunner.gnm2.ann2.Ah13g209300.1-CDS"/>
    <property type="gene ID" value="arahy.Tifrunner.gnm2.ann2.Ah13g209300"/>
</dbReference>
<feature type="transmembrane region" description="Helical" evidence="10">
    <location>
        <begin position="397"/>
        <end position="422"/>
    </location>
</feature>
<dbReference type="Pfam" id="PF03094">
    <property type="entry name" value="Mlo"/>
    <property type="match status" value="1"/>
</dbReference>
<dbReference type="GO" id="GO:0006952">
    <property type="term" value="P:defense response"/>
    <property type="evidence" value="ECO:0007669"/>
    <property type="project" value="UniProtKB-KW"/>
</dbReference>
<dbReference type="InterPro" id="IPR004326">
    <property type="entry name" value="Mlo"/>
</dbReference>
<dbReference type="STRING" id="3818.A0A445A516"/>
<comment type="function">
    <text evidence="8">May be involved in modulation of pathogen defense and leaf cell death.</text>
</comment>
<comment type="caution">
    <text evidence="11">The sequence shown here is derived from an EMBL/GenBank/DDBJ whole genome shotgun (WGS) entry which is preliminary data.</text>
</comment>
<feature type="transmembrane region" description="Helical" evidence="10">
    <location>
        <begin position="214"/>
        <end position="234"/>
    </location>
</feature>
<sequence>MAAGEQEEQRSLEETPTWAVSICCFFFILLSLSIEIGLHKLSAILKKNNRRSLGKALAKIKTEMIKYGFISFLLTISQQIPLSKICVREAVANSFLPCSDPPLMRSLTEEVASWDFGEEKGRSLNATANEVNYCESKGMVSLISNDGIQQLNIFIVFLAVFHISSCTLTMCLGMAKMRRWKRWENETQTLEYQIAHDSSRFQYTRQTSVGKRHLNFWSNYSPLLWMVCFLRQFYGSVSKDDYFTLRNGFITANISVGGNFNFMKFLSRTYDQDFEKIVRIRSWIWIFSILFIFFSAHEFYNHYWLPFIPLVVAIIGGTKLQVVITNMCVDSVKEKAVIKGTILVKPNDDYFWFGRPEWLLYLIQFILLQTSFQLAFFAWTWYEFGPRSCFNREVESIAIHVIMGVTVQILCGYVTLPLYALVTQMGSGMRSAVFTERVTEGLKSWHKRAKQSVSNNNSTSSKYVASLHTRKSESSIKENLSNRGDSRESNEITMHPLPLPLASGSGEEEEESTTGETQEEEISTHSISEIKTVEEEENENNNNNNNQIIVRGGTFIGEASFGSSWKNMDSPRTIISKIGSVTEEDDNISDIYLT</sequence>
<dbReference type="PANTHER" id="PTHR31942:SF57">
    <property type="entry name" value="MLO-LIKE PROTEIN"/>
    <property type="match status" value="1"/>
</dbReference>
<comment type="domain">
    <text evidence="8">The C-terminus contains a calmodulin-binding domain, which binds calmodulin in a calcium-dependent fashion.</text>
</comment>
<organism evidence="11 12">
    <name type="scientific">Arachis hypogaea</name>
    <name type="common">Peanut</name>
    <dbReference type="NCBI Taxonomy" id="3818"/>
    <lineage>
        <taxon>Eukaryota</taxon>
        <taxon>Viridiplantae</taxon>
        <taxon>Streptophyta</taxon>
        <taxon>Embryophyta</taxon>
        <taxon>Tracheophyta</taxon>
        <taxon>Spermatophyta</taxon>
        <taxon>Magnoliopsida</taxon>
        <taxon>eudicotyledons</taxon>
        <taxon>Gunneridae</taxon>
        <taxon>Pentapetalae</taxon>
        <taxon>rosids</taxon>
        <taxon>fabids</taxon>
        <taxon>Fabales</taxon>
        <taxon>Fabaceae</taxon>
        <taxon>Papilionoideae</taxon>
        <taxon>50 kb inversion clade</taxon>
        <taxon>dalbergioids sensu lato</taxon>
        <taxon>Dalbergieae</taxon>
        <taxon>Pterocarpus clade</taxon>
        <taxon>Arachis</taxon>
    </lineage>
</organism>
<gene>
    <name evidence="8" type="primary">MLO</name>
    <name evidence="11" type="ORF">Ahy_B03g066743</name>
</gene>
<dbReference type="OrthoDB" id="1388414at2759"/>
<dbReference type="AlphaFoldDB" id="A0A445A516"/>
<evidence type="ECO:0000256" key="3">
    <source>
        <dbReference type="ARBA" id="ARBA00022692"/>
    </source>
</evidence>
<dbReference type="Proteomes" id="UP000289738">
    <property type="component" value="Chromosome B03"/>
</dbReference>
<name>A0A445A516_ARAHY</name>
<feature type="compositionally biased region" description="Polar residues" evidence="9">
    <location>
        <begin position="451"/>
        <end position="463"/>
    </location>
</feature>
<keyword evidence="8" id="KW-0112">Calmodulin-binding</keyword>
<dbReference type="GO" id="GO:0016020">
    <property type="term" value="C:membrane"/>
    <property type="evidence" value="ECO:0007669"/>
    <property type="project" value="UniProtKB-SubCell"/>
</dbReference>
<evidence type="ECO:0000256" key="5">
    <source>
        <dbReference type="ARBA" id="ARBA00022989"/>
    </source>
</evidence>
<feature type="compositionally biased region" description="Acidic residues" evidence="9">
    <location>
        <begin position="506"/>
        <end position="521"/>
    </location>
</feature>
<feature type="transmembrane region" description="Helical" evidence="10">
    <location>
        <begin position="18"/>
        <end position="43"/>
    </location>
</feature>
<proteinExistence type="inferred from homology"/>
<evidence type="ECO:0000256" key="4">
    <source>
        <dbReference type="ARBA" id="ARBA00022821"/>
    </source>
</evidence>
<dbReference type="GO" id="GO:0005516">
    <property type="term" value="F:calmodulin binding"/>
    <property type="evidence" value="ECO:0007669"/>
    <property type="project" value="UniProtKB-KW"/>
</dbReference>
<keyword evidence="3 8" id="KW-0812">Transmembrane</keyword>
<keyword evidence="6 8" id="KW-0472">Membrane</keyword>
<evidence type="ECO:0000313" key="11">
    <source>
        <dbReference type="EMBL" id="RYR21445.1"/>
    </source>
</evidence>
<feature type="transmembrane region" description="Helical" evidence="10">
    <location>
        <begin position="151"/>
        <end position="175"/>
    </location>
</feature>
<feature type="transmembrane region" description="Helical" evidence="10">
    <location>
        <begin position="358"/>
        <end position="382"/>
    </location>
</feature>
<evidence type="ECO:0000256" key="1">
    <source>
        <dbReference type="ARBA" id="ARBA00004141"/>
    </source>
</evidence>
<evidence type="ECO:0000313" key="12">
    <source>
        <dbReference type="Proteomes" id="UP000289738"/>
    </source>
</evidence>
<accession>A0A445A516</accession>
<protein>
    <recommendedName>
        <fullName evidence="8">MLO-like protein</fullName>
    </recommendedName>
</protein>
<comment type="similarity">
    <text evidence="2 8">Belongs to the MLO family.</text>
</comment>
<evidence type="ECO:0000256" key="10">
    <source>
        <dbReference type="SAM" id="Phobius"/>
    </source>
</evidence>
<dbReference type="PANTHER" id="PTHR31942">
    <property type="entry name" value="MLO-LIKE PROTEIN 1"/>
    <property type="match status" value="1"/>
</dbReference>
<dbReference type="EMBL" id="SDMP01000013">
    <property type="protein sequence ID" value="RYR21445.1"/>
    <property type="molecule type" value="Genomic_DNA"/>
</dbReference>
<evidence type="ECO:0000256" key="2">
    <source>
        <dbReference type="ARBA" id="ARBA00006574"/>
    </source>
</evidence>
<keyword evidence="12" id="KW-1185">Reference proteome</keyword>
<feature type="transmembrane region" description="Helical" evidence="10">
    <location>
        <begin position="278"/>
        <end position="297"/>
    </location>
</feature>
<comment type="subcellular location">
    <subcellularLocation>
        <location evidence="1 8">Membrane</location>
        <topology evidence="1 8">Multi-pass membrane protein</topology>
    </subcellularLocation>
</comment>
<keyword evidence="5 8" id="KW-1133">Transmembrane helix</keyword>
<feature type="transmembrane region" description="Helical" evidence="10">
    <location>
        <begin position="303"/>
        <end position="329"/>
    </location>
</feature>
<feature type="region of interest" description="Disordered" evidence="9">
    <location>
        <begin position="447"/>
        <end position="526"/>
    </location>
</feature>
<evidence type="ECO:0000256" key="8">
    <source>
        <dbReference type="RuleBase" id="RU280816"/>
    </source>
</evidence>
<evidence type="ECO:0000256" key="6">
    <source>
        <dbReference type="ARBA" id="ARBA00023136"/>
    </source>
</evidence>
<keyword evidence="7 8" id="KW-0568">Pathogenesis-related protein</keyword>